<dbReference type="AlphaFoldDB" id="Q6ILB7"/>
<reference evidence="2" key="1">
    <citation type="journal article" date="2003" name="Genome Biol.">
        <title>An integrated gene annotation and transcriptional profiling approach towards the full gene content of the Drosophila genome.</title>
        <authorList>
            <person name="Hild M."/>
            <person name="Beckmann B."/>
            <person name="Haas S.A."/>
            <person name="Koch B."/>
            <person name="Solovyev V."/>
            <person name="Busold C."/>
            <person name="Fellenberg K."/>
            <person name="Boutros M."/>
            <person name="Vingron M."/>
            <person name="Sauer F."/>
            <person name="Hoheisel J.D."/>
            <person name="Paro R."/>
        </authorList>
    </citation>
    <scope>NUCLEOTIDE SEQUENCE</scope>
</reference>
<gene>
    <name evidence="2" type="ORF">HDC09852</name>
</gene>
<dbReference type="EMBL" id="BK002099">
    <property type="protein sequence ID" value="DAA02944.1"/>
    <property type="molecule type" value="Genomic_DNA"/>
</dbReference>
<feature type="compositionally biased region" description="Polar residues" evidence="1">
    <location>
        <begin position="210"/>
        <end position="222"/>
    </location>
</feature>
<accession>Q6ILB7</accession>
<feature type="region of interest" description="Disordered" evidence="1">
    <location>
        <begin position="202"/>
        <end position="242"/>
    </location>
</feature>
<evidence type="ECO:0000256" key="1">
    <source>
        <dbReference type="SAM" id="MobiDB-lite"/>
    </source>
</evidence>
<proteinExistence type="predicted"/>
<evidence type="ECO:0000313" key="2">
    <source>
        <dbReference type="EMBL" id="DAA02944.1"/>
    </source>
</evidence>
<sequence>MAVSVVSSGHHSALLEVMYSGHKTHLIVIVDSRLKSLPDLGHELSLGLAPCLSTGKARLNCHSMAKWRLHPDCIRRQWNSSLLLSHWHYWVALLAPTSCTFQRMSPGQNVAKITSTRFRTADCLHNYCHSQLLQAALLRDCDCDWDWNFLFLWQARKSATCLENVNPGNAPFSDPRGRRGEGTMDVADKGVESASKSLTIIPTDDPLTIPKTTNSGAMLTTKKSGRQSPRLADEDGFLTPHS</sequence>
<organism evidence="2">
    <name type="scientific">Drosophila melanogaster</name>
    <name type="common">Fruit fly</name>
    <dbReference type="NCBI Taxonomy" id="7227"/>
    <lineage>
        <taxon>Eukaryota</taxon>
        <taxon>Metazoa</taxon>
        <taxon>Ecdysozoa</taxon>
        <taxon>Arthropoda</taxon>
        <taxon>Hexapoda</taxon>
        <taxon>Insecta</taxon>
        <taxon>Pterygota</taxon>
        <taxon>Neoptera</taxon>
        <taxon>Endopterygota</taxon>
        <taxon>Diptera</taxon>
        <taxon>Brachycera</taxon>
        <taxon>Muscomorpha</taxon>
        <taxon>Ephydroidea</taxon>
        <taxon>Drosophilidae</taxon>
        <taxon>Drosophila</taxon>
        <taxon>Sophophora</taxon>
    </lineage>
</organism>
<protein>
    <submittedName>
        <fullName evidence="2">HDC09852</fullName>
    </submittedName>
</protein>
<name>Q6ILB7_DROME</name>